<reference evidence="1" key="1">
    <citation type="submission" date="2021-01" db="EMBL/GenBank/DDBJ databases">
        <authorList>
            <consortium name="Aspergillus chevalieri M1 genome sequencing consortium"/>
            <person name="Kazuki M."/>
            <person name="Futagami T."/>
        </authorList>
    </citation>
    <scope>NUCLEOTIDE SEQUENCE</scope>
    <source>
        <strain evidence="1">M1</strain>
    </source>
</reference>
<dbReference type="RefSeq" id="XP_043140719.1">
    <property type="nucleotide sequence ID" value="XM_043283440.1"/>
</dbReference>
<dbReference type="KEGG" id="ache:ACHE_80106S"/>
<proteinExistence type="predicted"/>
<organism evidence="1 2">
    <name type="scientific">Aspergillus chevalieri</name>
    <name type="common">Eurotium chevalieri</name>
    <dbReference type="NCBI Taxonomy" id="182096"/>
    <lineage>
        <taxon>Eukaryota</taxon>
        <taxon>Fungi</taxon>
        <taxon>Dikarya</taxon>
        <taxon>Ascomycota</taxon>
        <taxon>Pezizomycotina</taxon>
        <taxon>Eurotiomycetes</taxon>
        <taxon>Eurotiomycetidae</taxon>
        <taxon>Eurotiales</taxon>
        <taxon>Aspergillaceae</taxon>
        <taxon>Aspergillus</taxon>
        <taxon>Aspergillus subgen. Aspergillus</taxon>
    </lineage>
</organism>
<sequence>MALLSSNKWYKGYLQKVANGSLELPAYDLNPDGTIKIYYGEVFCRVEDCSRAQARFS</sequence>
<keyword evidence="2" id="KW-1185">Reference proteome</keyword>
<dbReference type="EMBL" id="AP024423">
    <property type="protein sequence ID" value="BCR92206.1"/>
    <property type="molecule type" value="Genomic_DNA"/>
</dbReference>
<evidence type="ECO:0000313" key="2">
    <source>
        <dbReference type="Proteomes" id="UP000637239"/>
    </source>
</evidence>
<dbReference type="Proteomes" id="UP000637239">
    <property type="component" value="Chromosome 8"/>
</dbReference>
<evidence type="ECO:0000313" key="1">
    <source>
        <dbReference type="EMBL" id="BCR92206.1"/>
    </source>
</evidence>
<dbReference type="AlphaFoldDB" id="A0A7R7VWU8"/>
<protein>
    <submittedName>
        <fullName evidence="1">Uncharacterized protein</fullName>
    </submittedName>
</protein>
<accession>A0A7R7VWU8</accession>
<name>A0A7R7VWU8_ASPCH</name>
<gene>
    <name evidence="1" type="ORF">ACHE_80106S</name>
</gene>
<reference evidence="1" key="2">
    <citation type="submission" date="2021-02" db="EMBL/GenBank/DDBJ databases">
        <title>Aspergillus chevalieri M1 genome sequence.</title>
        <authorList>
            <person name="Kadooka C."/>
            <person name="Mori K."/>
            <person name="Futagami T."/>
        </authorList>
    </citation>
    <scope>NUCLEOTIDE SEQUENCE</scope>
    <source>
        <strain evidence="1">M1</strain>
    </source>
</reference>
<dbReference type="GeneID" id="66986555"/>